<proteinExistence type="predicted"/>
<keyword evidence="4" id="KW-0175">Coiled coil</keyword>
<dbReference type="RefSeq" id="XP_008286496.1">
    <property type="nucleotide sequence ID" value="XM_008288274.1"/>
</dbReference>
<evidence type="ECO:0000256" key="4">
    <source>
        <dbReference type="SAM" id="Coils"/>
    </source>
</evidence>
<feature type="region of interest" description="Disordered" evidence="5">
    <location>
        <begin position="1"/>
        <end position="26"/>
    </location>
</feature>
<dbReference type="AlphaFoldDB" id="A0A9Y4MXZ7"/>
<gene>
    <name evidence="8" type="primary">LOC103362030</name>
</gene>
<protein>
    <submittedName>
        <fullName evidence="8">C-type lectin domain family 10 member A-like isoform X2</fullName>
    </submittedName>
</protein>
<dbReference type="GO" id="GO:0030246">
    <property type="term" value="F:carbohydrate binding"/>
    <property type="evidence" value="ECO:0007669"/>
    <property type="project" value="UniProtKB-KW"/>
</dbReference>
<keyword evidence="3" id="KW-0325">Glycoprotein</keyword>
<keyword evidence="6" id="KW-0812">Transmembrane</keyword>
<organism evidence="7 8">
    <name type="scientific">Stegastes partitus</name>
    <name type="common">bicolor damselfish</name>
    <dbReference type="NCBI Taxonomy" id="144197"/>
    <lineage>
        <taxon>Eukaryota</taxon>
        <taxon>Metazoa</taxon>
        <taxon>Chordata</taxon>
        <taxon>Craniata</taxon>
        <taxon>Vertebrata</taxon>
        <taxon>Euteleostomi</taxon>
        <taxon>Actinopterygii</taxon>
        <taxon>Neopterygii</taxon>
        <taxon>Teleostei</taxon>
        <taxon>Neoteleostei</taxon>
        <taxon>Acanthomorphata</taxon>
        <taxon>Ovalentaria</taxon>
        <taxon>Pomacentridae</taxon>
        <taxon>Stegastes</taxon>
    </lineage>
</organism>
<dbReference type="Proteomes" id="UP000694891">
    <property type="component" value="Unplaced"/>
</dbReference>
<dbReference type="InterPro" id="IPR016186">
    <property type="entry name" value="C-type_lectin-like/link_sf"/>
</dbReference>
<accession>A0A9Y4MXZ7</accession>
<keyword evidence="1" id="KW-0430">Lectin</keyword>
<dbReference type="Gene3D" id="3.10.100.10">
    <property type="entry name" value="Mannose-Binding Protein A, subunit A"/>
    <property type="match status" value="1"/>
</dbReference>
<evidence type="ECO:0000313" key="7">
    <source>
        <dbReference type="Proteomes" id="UP000694891"/>
    </source>
</evidence>
<evidence type="ECO:0000256" key="5">
    <source>
        <dbReference type="SAM" id="MobiDB-lite"/>
    </source>
</evidence>
<dbReference type="InterPro" id="IPR016187">
    <property type="entry name" value="CTDL_fold"/>
</dbReference>
<evidence type="ECO:0000256" key="6">
    <source>
        <dbReference type="SAM" id="Phobius"/>
    </source>
</evidence>
<dbReference type="InterPro" id="IPR052309">
    <property type="entry name" value="C-type_Lectin_Domain_Fam1"/>
</dbReference>
<dbReference type="SUPFAM" id="SSF56436">
    <property type="entry name" value="C-type lectin-like"/>
    <property type="match status" value="1"/>
</dbReference>
<dbReference type="PANTHER" id="PTHR46490:SF6">
    <property type="entry name" value="ASIALOGLYCOPROTEIN RECEPTOR 1-LIKE-RELATED"/>
    <property type="match status" value="1"/>
</dbReference>
<feature type="coiled-coil region" evidence="4">
    <location>
        <begin position="59"/>
        <end position="107"/>
    </location>
</feature>
<evidence type="ECO:0000256" key="3">
    <source>
        <dbReference type="ARBA" id="ARBA00023180"/>
    </source>
</evidence>
<keyword evidence="7" id="KW-1185">Reference proteome</keyword>
<evidence type="ECO:0000313" key="8">
    <source>
        <dbReference type="RefSeq" id="XP_008286496.1"/>
    </source>
</evidence>
<sequence length="175" mass="19462">MEEIYANIEPASPKRSTNHTGPRSSKRRFHSVDFLCLGLLSVFLLVGLVTLGVLYHDSAVELSAVKENLAERLQASNNELPSMTGERDQLKANLHEMTEERDRLESLSKQKKTCPAGWITSGCTCYLLSQESGSWDEGRKDCKGRGADLVVINSPEEQVQCDLVCSQMNVKIHPL</sequence>
<feature type="transmembrane region" description="Helical" evidence="6">
    <location>
        <begin position="32"/>
        <end position="55"/>
    </location>
</feature>
<keyword evidence="6" id="KW-1133">Transmembrane helix</keyword>
<keyword evidence="2" id="KW-1015">Disulfide bond</keyword>
<name>A0A9Y4MXZ7_9TELE</name>
<evidence type="ECO:0000256" key="2">
    <source>
        <dbReference type="ARBA" id="ARBA00023157"/>
    </source>
</evidence>
<evidence type="ECO:0000256" key="1">
    <source>
        <dbReference type="ARBA" id="ARBA00022734"/>
    </source>
</evidence>
<feature type="compositionally biased region" description="Polar residues" evidence="5">
    <location>
        <begin position="14"/>
        <end position="23"/>
    </location>
</feature>
<keyword evidence="6" id="KW-0472">Membrane</keyword>
<dbReference type="PANTHER" id="PTHR46490">
    <property type="entry name" value="C-TYPE LECTIN DOMAIN FAMILY 12 MEMBER A-RELATED"/>
    <property type="match status" value="1"/>
</dbReference>
<dbReference type="GeneID" id="103362030"/>
<reference evidence="8" key="1">
    <citation type="submission" date="2025-08" db="UniProtKB">
        <authorList>
            <consortium name="RefSeq"/>
        </authorList>
    </citation>
    <scope>IDENTIFICATION</scope>
</reference>